<keyword evidence="8" id="KW-0206">Cytoskeleton</keyword>
<comment type="function">
    <text evidence="1">Component of the nexin-dynein regulatory complex (N-DRC), a key regulator of ciliary/flagellar motility which maintains the alignment and integrity of the distal axoneme and regulates microtubule sliding in motile axonemes.</text>
</comment>
<sequence length="317" mass="36014">MPKQDLVNTLVKHRNVVNSSAKGIVGSEAAAVSTGELVRLLKKSPTASRLQTLHTRRSPAITQVINFLERLRGYTQKRLTTTVEEDASNREYYDEVRTREEKAVAEAQALEQKLKLQRVELTRQAHAIQSVEDKSRAELYQVQTSTAAQQANITSEAKLTRQTDIDSHQGELENLAKELDTAKNALAKAREQHRETEAALRKAKKRAQQDVEAVIGDYDGDVGSRDREYQAALKEYNLILLQLEEYGKGHAEMLQERLEYEEQQRKLAQEKLQTALRQVRMTRAAKTIQSFWKGIKAKRALEAKKKKKAEAKAKKKP</sequence>
<keyword evidence="9" id="KW-0966">Cell projection</keyword>
<keyword evidence="7" id="KW-0969">Cilium</keyword>
<organism evidence="11">
    <name type="scientific">Dunaliella tertiolecta</name>
    <name type="common">Green alga</name>
    <dbReference type="NCBI Taxonomy" id="3047"/>
    <lineage>
        <taxon>Eukaryota</taxon>
        <taxon>Viridiplantae</taxon>
        <taxon>Chlorophyta</taxon>
        <taxon>core chlorophytes</taxon>
        <taxon>Chlorophyceae</taxon>
        <taxon>CS clade</taxon>
        <taxon>Chlamydomonadales</taxon>
        <taxon>Dunaliellaceae</taxon>
        <taxon>Dunaliella</taxon>
    </lineage>
</organism>
<evidence type="ECO:0000256" key="8">
    <source>
        <dbReference type="ARBA" id="ARBA00023212"/>
    </source>
</evidence>
<evidence type="ECO:0000256" key="2">
    <source>
        <dbReference type="ARBA" id="ARBA00004611"/>
    </source>
</evidence>
<keyword evidence="5" id="KW-0963">Cytoplasm</keyword>
<name>A0A7S3QTF6_DUNTE</name>
<evidence type="ECO:0000256" key="7">
    <source>
        <dbReference type="ARBA" id="ARBA00023069"/>
    </source>
</evidence>
<gene>
    <name evidence="11" type="ORF">DTER00134_LOCUS7773</name>
</gene>
<evidence type="ECO:0000256" key="6">
    <source>
        <dbReference type="ARBA" id="ARBA00022846"/>
    </source>
</evidence>
<evidence type="ECO:0000256" key="1">
    <source>
        <dbReference type="ARBA" id="ARBA00003029"/>
    </source>
</evidence>
<comment type="similarity">
    <text evidence="3">Belongs to the DRC10 family.</text>
</comment>
<protein>
    <recommendedName>
        <fullName evidence="4">Dynein regulatory complex protein 10</fullName>
    </recommendedName>
</protein>
<comment type="subcellular location">
    <subcellularLocation>
        <location evidence="2">Cytoplasm</location>
        <location evidence="2">Cytoskeleton</location>
        <location evidence="2">Flagellum axoneme</location>
    </subcellularLocation>
</comment>
<evidence type="ECO:0000256" key="5">
    <source>
        <dbReference type="ARBA" id="ARBA00022490"/>
    </source>
</evidence>
<accession>A0A7S3QTF6</accession>
<evidence type="ECO:0000256" key="10">
    <source>
        <dbReference type="SAM" id="Coils"/>
    </source>
</evidence>
<dbReference type="PROSITE" id="PS50096">
    <property type="entry name" value="IQ"/>
    <property type="match status" value="1"/>
</dbReference>
<feature type="coiled-coil region" evidence="10">
    <location>
        <begin position="165"/>
        <end position="210"/>
    </location>
</feature>
<evidence type="ECO:0000256" key="4">
    <source>
        <dbReference type="ARBA" id="ARBA00021752"/>
    </source>
</evidence>
<keyword evidence="10" id="KW-0175">Coiled coil</keyword>
<reference evidence="11" key="1">
    <citation type="submission" date="2021-01" db="EMBL/GenBank/DDBJ databases">
        <authorList>
            <person name="Corre E."/>
            <person name="Pelletier E."/>
            <person name="Niang G."/>
            <person name="Scheremetjew M."/>
            <person name="Finn R."/>
            <person name="Kale V."/>
            <person name="Holt S."/>
            <person name="Cochrane G."/>
            <person name="Meng A."/>
            <person name="Brown T."/>
            <person name="Cohen L."/>
        </authorList>
    </citation>
    <scope>NUCLEOTIDE SEQUENCE</scope>
    <source>
        <strain evidence="11">CCMP1320</strain>
    </source>
</reference>
<dbReference type="EMBL" id="HBIP01013525">
    <property type="protein sequence ID" value="CAE0492700.1"/>
    <property type="molecule type" value="Transcribed_RNA"/>
</dbReference>
<evidence type="ECO:0000256" key="3">
    <source>
        <dbReference type="ARBA" id="ARBA00009071"/>
    </source>
</evidence>
<dbReference type="AlphaFoldDB" id="A0A7S3QTF6"/>
<dbReference type="PANTHER" id="PTHR31598:SF1">
    <property type="entry name" value="DYNEIN REGULATORY COMPLEX PROTEIN 10"/>
    <property type="match status" value="1"/>
</dbReference>
<proteinExistence type="inferred from homology"/>
<evidence type="ECO:0000256" key="9">
    <source>
        <dbReference type="ARBA" id="ARBA00023273"/>
    </source>
</evidence>
<feature type="coiled-coil region" evidence="10">
    <location>
        <begin position="250"/>
        <end position="278"/>
    </location>
</feature>
<evidence type="ECO:0000313" key="11">
    <source>
        <dbReference type="EMBL" id="CAE0492700.1"/>
    </source>
</evidence>
<keyword evidence="6" id="KW-0282">Flagellum</keyword>
<dbReference type="PANTHER" id="PTHR31598">
    <property type="entry name" value="IQ DOMAIN-CONTAINING PROTEIN D"/>
    <property type="match status" value="1"/>
</dbReference>
<dbReference type="InterPro" id="IPR042815">
    <property type="entry name" value="DRC10"/>
</dbReference>
<feature type="coiled-coil region" evidence="10">
    <location>
        <begin position="93"/>
        <end position="124"/>
    </location>
</feature>